<keyword evidence="3" id="KW-0732">Signal</keyword>
<comment type="subcellular location">
    <subcellularLocation>
        <location evidence="1">Membrane</location>
    </subcellularLocation>
</comment>
<dbReference type="Proteomes" id="UP000262802">
    <property type="component" value="Chromosome"/>
</dbReference>
<dbReference type="Pfam" id="PF07244">
    <property type="entry name" value="POTRA"/>
    <property type="match status" value="1"/>
</dbReference>
<organism evidence="6 7">
    <name type="scientific">Hymenobacter oligotrophus</name>
    <dbReference type="NCBI Taxonomy" id="2319843"/>
    <lineage>
        <taxon>Bacteria</taxon>
        <taxon>Pseudomonadati</taxon>
        <taxon>Bacteroidota</taxon>
        <taxon>Cytophagia</taxon>
        <taxon>Cytophagales</taxon>
        <taxon>Hymenobacteraceae</taxon>
        <taxon>Hymenobacter</taxon>
    </lineage>
</organism>
<dbReference type="GO" id="GO:0019867">
    <property type="term" value="C:outer membrane"/>
    <property type="evidence" value="ECO:0007669"/>
    <property type="project" value="InterPro"/>
</dbReference>
<evidence type="ECO:0000313" key="7">
    <source>
        <dbReference type="Proteomes" id="UP000262802"/>
    </source>
</evidence>
<keyword evidence="2" id="KW-0472">Membrane</keyword>
<protein>
    <submittedName>
        <fullName evidence="6">Uncharacterized protein</fullName>
    </submittedName>
</protein>
<name>A0A3B7RGA5_9BACT</name>
<feature type="domain" description="POTRA" evidence="5">
    <location>
        <begin position="60"/>
        <end position="134"/>
    </location>
</feature>
<dbReference type="InterPro" id="IPR010827">
    <property type="entry name" value="BamA/TamA_POTRA"/>
</dbReference>
<dbReference type="Pfam" id="PF01103">
    <property type="entry name" value="Omp85"/>
    <property type="match status" value="1"/>
</dbReference>
<evidence type="ECO:0000256" key="3">
    <source>
        <dbReference type="SAM" id="SignalP"/>
    </source>
</evidence>
<reference evidence="6 7" key="1">
    <citation type="submission" date="2018-09" db="EMBL/GenBank/DDBJ databases">
        <title>Hymenobacter medium sp. nov., isolated from R2A medium.</title>
        <authorList>
            <person name="Yingchao G."/>
        </authorList>
    </citation>
    <scope>NUCLEOTIDE SEQUENCE [LARGE SCALE GENOMIC DNA]</scope>
    <source>
        <strain evidence="7">sh-6</strain>
    </source>
</reference>
<evidence type="ECO:0000313" key="6">
    <source>
        <dbReference type="EMBL" id="AYA38266.1"/>
    </source>
</evidence>
<dbReference type="Gene3D" id="3.10.20.310">
    <property type="entry name" value="membrane protein fhac"/>
    <property type="match status" value="1"/>
</dbReference>
<dbReference type="EMBL" id="CP032317">
    <property type="protein sequence ID" value="AYA38266.1"/>
    <property type="molecule type" value="Genomic_DNA"/>
</dbReference>
<dbReference type="OrthoDB" id="9768717at2"/>
<feature type="domain" description="Bacterial surface antigen (D15)" evidence="4">
    <location>
        <begin position="174"/>
        <end position="464"/>
    </location>
</feature>
<dbReference type="KEGG" id="hyh:D3Y59_15185"/>
<accession>A0A3B7RGA5</accession>
<evidence type="ECO:0000259" key="5">
    <source>
        <dbReference type="Pfam" id="PF07244"/>
    </source>
</evidence>
<proteinExistence type="predicted"/>
<evidence type="ECO:0000256" key="2">
    <source>
        <dbReference type="ARBA" id="ARBA00023136"/>
    </source>
</evidence>
<evidence type="ECO:0000256" key="1">
    <source>
        <dbReference type="ARBA" id="ARBA00004370"/>
    </source>
</evidence>
<dbReference type="RefSeq" id="WP_119445816.1">
    <property type="nucleotide sequence ID" value="NZ_CP032317.1"/>
</dbReference>
<feature type="signal peptide" evidence="3">
    <location>
        <begin position="1"/>
        <end position="20"/>
    </location>
</feature>
<dbReference type="AlphaFoldDB" id="A0A3B7RGA5"/>
<gene>
    <name evidence="6" type="ORF">D3Y59_15185</name>
</gene>
<evidence type="ECO:0000259" key="4">
    <source>
        <dbReference type="Pfam" id="PF01103"/>
    </source>
</evidence>
<dbReference type="InterPro" id="IPR000184">
    <property type="entry name" value="Bac_surfAg_D15"/>
</dbReference>
<sequence>MRTAVVAAILWIALWGAATAAKVGNLAVHNAAHAGPPPDSVRRVALDSLLAAQCPGYSAVRVGQVLFVGNEVTKEHILRAELDFREGDTLQVAELASRLERNRARLYNLQLFNQVAAQVTCRDGELIVLFGVQERWYTFPVPIFSFADRNIRSWLDRPDRWQRFDYGLHLTRYNFRGRNEQLLGNLQFGFNRKYELFYLTPSLGRFRRMGLSVGASLLQSRALDYDTRQDQLLALRTDNAFPVQRWYVTGGLRWRRTVQRLTTLDGYYYHERISDSVQRRNPNYFLGARQRAFVDVVLSRTLNQRNSFAYPLSGSFLQLSLTQRFFVASASPPITTLAGRYARYFDLGKGFYYSASGEARLRIAQRLAYADSRALGYRQALVRGYDSFVVDGRHYGVVRQGLSYRIFDAGRLNLPMLNDPRLNRVPLVLYLNTFADAGYVAERSVPATNRLPNQLLASLGVGLHLVTYYDRVFTLEYARTLNGFGGFFFRTEFPI</sequence>
<feature type="chain" id="PRO_5017701667" evidence="3">
    <location>
        <begin position="21"/>
        <end position="495"/>
    </location>
</feature>
<keyword evidence="7" id="KW-1185">Reference proteome</keyword>